<keyword evidence="2" id="KW-0812">Transmembrane</keyword>
<organism evidence="4 5">
    <name type="scientific">Bradyrhizobium lablabi</name>
    <dbReference type="NCBI Taxonomy" id="722472"/>
    <lineage>
        <taxon>Bacteria</taxon>
        <taxon>Pseudomonadati</taxon>
        <taxon>Pseudomonadota</taxon>
        <taxon>Alphaproteobacteria</taxon>
        <taxon>Hyphomicrobiales</taxon>
        <taxon>Nitrobacteraceae</taxon>
        <taxon>Bradyrhizobium</taxon>
    </lineage>
</organism>
<dbReference type="InterPro" id="IPR029787">
    <property type="entry name" value="Nucleotide_cyclase"/>
</dbReference>
<dbReference type="RefSeq" id="WP_172842009.1">
    <property type="nucleotide sequence ID" value="NZ_LT670844.1"/>
</dbReference>
<dbReference type="PANTHER" id="PTHR43081">
    <property type="entry name" value="ADENYLATE CYCLASE, TERMINAL-DIFFERENTIATION SPECIFIC-RELATED"/>
    <property type="match status" value="1"/>
</dbReference>
<dbReference type="GO" id="GO:0004016">
    <property type="term" value="F:adenylate cyclase activity"/>
    <property type="evidence" value="ECO:0007669"/>
    <property type="project" value="UniProtKB-ARBA"/>
</dbReference>
<dbReference type="PANTHER" id="PTHR43081:SF19">
    <property type="entry name" value="PH-SENSITIVE ADENYLATE CYCLASE RV1264"/>
    <property type="match status" value="1"/>
</dbReference>
<dbReference type="InterPro" id="IPR001054">
    <property type="entry name" value="A/G_cyclase"/>
</dbReference>
<dbReference type="SUPFAM" id="SSF55073">
    <property type="entry name" value="Nucleotide cyclase"/>
    <property type="match status" value="1"/>
</dbReference>
<feature type="repeat" description="TPR" evidence="1">
    <location>
        <begin position="495"/>
        <end position="528"/>
    </location>
</feature>
<dbReference type="CDD" id="cd07302">
    <property type="entry name" value="CHD"/>
    <property type="match status" value="1"/>
</dbReference>
<protein>
    <submittedName>
        <fullName evidence="4">Adenylate cyclase, class 3</fullName>
    </submittedName>
</protein>
<dbReference type="Gene3D" id="3.40.50.10070">
    <property type="entry name" value="TolB, N-terminal domain"/>
    <property type="match status" value="1"/>
</dbReference>
<accession>A0A1M6N372</accession>
<keyword evidence="1" id="KW-0802">TPR repeat</keyword>
<gene>
    <name evidence="4" type="ORF">SAMN05444159_1843</name>
</gene>
<dbReference type="InterPro" id="IPR041215">
    <property type="entry name" value="FlgO_dom"/>
</dbReference>
<dbReference type="Gene3D" id="3.30.70.1230">
    <property type="entry name" value="Nucleotide cyclase"/>
    <property type="match status" value="1"/>
</dbReference>
<evidence type="ECO:0000313" key="5">
    <source>
        <dbReference type="Proteomes" id="UP000189935"/>
    </source>
</evidence>
<dbReference type="GO" id="GO:0035556">
    <property type="term" value="P:intracellular signal transduction"/>
    <property type="evidence" value="ECO:0007669"/>
    <property type="project" value="InterPro"/>
</dbReference>
<evidence type="ECO:0000256" key="2">
    <source>
        <dbReference type="SAM" id="Phobius"/>
    </source>
</evidence>
<keyword evidence="2" id="KW-1133">Transmembrane helix</keyword>
<evidence type="ECO:0000259" key="3">
    <source>
        <dbReference type="PROSITE" id="PS50125"/>
    </source>
</evidence>
<dbReference type="InterPro" id="IPR050697">
    <property type="entry name" value="Adenylyl/Guanylyl_Cyclase_3/4"/>
</dbReference>
<dbReference type="GO" id="GO:0006171">
    <property type="term" value="P:cAMP biosynthetic process"/>
    <property type="evidence" value="ECO:0007669"/>
    <property type="project" value="TreeGrafter"/>
</dbReference>
<dbReference type="EMBL" id="LT670844">
    <property type="protein sequence ID" value="SHJ90122.1"/>
    <property type="molecule type" value="Genomic_DNA"/>
</dbReference>
<dbReference type="Pfam" id="PF00211">
    <property type="entry name" value="Guanylate_cyc"/>
    <property type="match status" value="1"/>
</dbReference>
<dbReference type="Pfam" id="PF13181">
    <property type="entry name" value="TPR_8"/>
    <property type="match status" value="1"/>
</dbReference>
<dbReference type="Proteomes" id="UP000189935">
    <property type="component" value="Chromosome I"/>
</dbReference>
<sequence length="635" mass="69741">MAQRRIERKLAAVFVADVAGYSRLMELDEEGTHARLSAVQRELVKPKIREHHGRIIKNTGDGVLVEFASVVDAVRCAVEIQREMVERNSGFPEDRRIVFRIGINLGDVIVMPDDIYGDGVNVAARLEGLGEPGGVCISGTAYDQVRDKVPYSFAEMGEQTVKNISRPVRVYVLGATAVAALPASTPPVEAPHWSRRYRRSSWLTVAGIAAVIVVAAALWSGIKLAKEPLLSGPVRRLSIVVLPFTNLNVDPAQDYLGDVITDELTTALSRLRGATVIASSSALTLKNQHVDMKQLGADLDVRYALEGSVFRSDGSVRINARLIDTQTMKTLWSDQFDVNRADILRTQDEIVTRLASTLHGELVQAETRRSIATSTSGLNAEDLAMQCEAATYRLGGETGAPNFELCERALSIDPRNVRALVQLASYYGQRVSRVQSSDPTGDLERANVLVARALEIDPGYYAAHCVKATVLEGQHRVPDGIAAAERCLALNPTYAGAYLNLALLHFFLADPEKMLEYADRGIRLSPRDPQTSIFLLIKGWAYFMLEQDEEALRWLRRAAAASPETPTILAALTSELALTGHDAEASTTLARYLSLKRTSSRTIAQWNYLPDANPAFVRFDARFKSGLRRAGMPEQ</sequence>
<reference evidence="4 5" key="1">
    <citation type="submission" date="2016-11" db="EMBL/GenBank/DDBJ databases">
        <authorList>
            <person name="Jaros S."/>
            <person name="Januszkiewicz K."/>
            <person name="Wedrychowicz H."/>
        </authorList>
    </citation>
    <scope>NUCLEOTIDE SEQUENCE [LARGE SCALE GENOMIC DNA]</scope>
    <source>
        <strain evidence="4 5">GAS499</strain>
    </source>
</reference>
<feature type="transmembrane region" description="Helical" evidence="2">
    <location>
        <begin position="202"/>
        <end position="222"/>
    </location>
</feature>
<evidence type="ECO:0000313" key="4">
    <source>
        <dbReference type="EMBL" id="SHJ90122.1"/>
    </source>
</evidence>
<feature type="domain" description="Guanylate cyclase" evidence="3">
    <location>
        <begin position="12"/>
        <end position="127"/>
    </location>
</feature>
<evidence type="ECO:0000256" key="1">
    <source>
        <dbReference type="PROSITE-ProRule" id="PRU00339"/>
    </source>
</evidence>
<proteinExistence type="predicted"/>
<dbReference type="PROSITE" id="PS50125">
    <property type="entry name" value="GUANYLATE_CYCLASE_2"/>
    <property type="match status" value="1"/>
</dbReference>
<dbReference type="SMART" id="SM00028">
    <property type="entry name" value="TPR"/>
    <property type="match status" value="3"/>
</dbReference>
<dbReference type="Gene3D" id="1.25.40.10">
    <property type="entry name" value="Tetratricopeptide repeat domain"/>
    <property type="match status" value="1"/>
</dbReference>
<dbReference type="Pfam" id="PF17680">
    <property type="entry name" value="FlgO"/>
    <property type="match status" value="1"/>
</dbReference>
<dbReference type="PROSITE" id="PS50005">
    <property type="entry name" value="TPR"/>
    <property type="match status" value="1"/>
</dbReference>
<dbReference type="InterPro" id="IPR019734">
    <property type="entry name" value="TPR_rpt"/>
</dbReference>
<dbReference type="AlphaFoldDB" id="A0A1M6N372"/>
<name>A0A1M6N372_9BRAD</name>
<dbReference type="SUPFAM" id="SSF48452">
    <property type="entry name" value="TPR-like"/>
    <property type="match status" value="1"/>
</dbReference>
<dbReference type="InterPro" id="IPR011990">
    <property type="entry name" value="TPR-like_helical_dom_sf"/>
</dbReference>
<keyword evidence="2" id="KW-0472">Membrane</keyword>